<dbReference type="GO" id="GO:0006427">
    <property type="term" value="P:histidyl-tRNA aminoacylation"/>
    <property type="evidence" value="ECO:0007669"/>
    <property type="project" value="InterPro"/>
</dbReference>
<evidence type="ECO:0000259" key="11">
    <source>
        <dbReference type="PROSITE" id="PS50097"/>
    </source>
</evidence>
<dbReference type="EMBL" id="GL983182">
    <property type="protein sequence ID" value="EGR34186.1"/>
    <property type="molecule type" value="Genomic_DNA"/>
</dbReference>
<dbReference type="InterPro" id="IPR004154">
    <property type="entry name" value="Anticodon-bd"/>
</dbReference>
<evidence type="ECO:0000256" key="8">
    <source>
        <dbReference type="ARBA" id="ARBA00023146"/>
    </source>
</evidence>
<dbReference type="PROSITE" id="PS50862">
    <property type="entry name" value="AA_TRNA_LIGASE_II"/>
    <property type="match status" value="1"/>
</dbReference>
<dbReference type="InterPro" id="IPR036621">
    <property type="entry name" value="Anticodon-bd_dom_sf"/>
</dbReference>
<evidence type="ECO:0000256" key="4">
    <source>
        <dbReference type="ARBA" id="ARBA00022598"/>
    </source>
</evidence>
<evidence type="ECO:0000256" key="7">
    <source>
        <dbReference type="ARBA" id="ARBA00022917"/>
    </source>
</evidence>
<accession>G0QKR4</accession>
<dbReference type="Pfam" id="PF03129">
    <property type="entry name" value="HGTP_anticodon"/>
    <property type="match status" value="1"/>
</dbReference>
<dbReference type="InterPro" id="IPR041715">
    <property type="entry name" value="HisRS-like_core"/>
</dbReference>
<evidence type="ECO:0000256" key="9">
    <source>
        <dbReference type="ARBA" id="ARBA00047639"/>
    </source>
</evidence>
<keyword evidence="5" id="KW-0547">Nucleotide-binding</keyword>
<keyword evidence="7" id="KW-0648">Protein biosynthesis</keyword>
<dbReference type="GO" id="GO:0005524">
    <property type="term" value="F:ATP binding"/>
    <property type="evidence" value="ECO:0007669"/>
    <property type="project" value="UniProtKB-KW"/>
</dbReference>
<dbReference type="InterPro" id="IPR033656">
    <property type="entry name" value="HisRS_anticodon"/>
</dbReference>
<evidence type="ECO:0000256" key="1">
    <source>
        <dbReference type="ARBA" id="ARBA00008226"/>
    </source>
</evidence>
<dbReference type="Proteomes" id="UP000008983">
    <property type="component" value="Unassembled WGS sequence"/>
</dbReference>
<dbReference type="OMA" id="YLEAMNC"/>
<sequence length="735" mass="84739">MNYLNTENILKVAGEKRSIQRNLTTLSSELFNLLFASKLSKNKPQQEVIQGLELIAITRNNIQTLLDFVYDQLQIETSENQQNLQLNNDDIKQYFALNSLLLNILNSFNLQVQNTQKRLELLSDLDDLFKSDLNQQKQQNQELFKSLIFQQYTNTTRFGENISYLLSFESHLNNFLSTIQSEFFISIQSLEKLNRKLNSNPSKVPIKDDKKPKKDTKKLQMGKGTDQIFFQINSLFDLTNSSSFESSRDYFSPQNTEFLHKIDEILTLHNQEHRKPKIPKGTRDFTPLQMAIRRKAFQIIQETFLKHGAVEIDTPVFELKETLTGKYGNDSKLIYDLDDQGGELLSLRYDLTVPFARYMANQAITNFKRFHIAKVYRRDQPNMTKGRYREFYQCDFDIAGVYDPMLPDAEVLKVIGEILSSLKLGADFKIKVNSRKLLDAMIQISGAPVSKFKQICSSIDKLDKEQWKEVRRELIEDKGIPEKSVEKLGEFVKYTGNPLELLKQIEKDGIFNDSKIGLEGLKEMGMLFSYLQAMNALHYCVFDLSLARGLDYYTGVIYEAVLEGAQIGSIAGGGRYDELIGMFSNKQIPAVGGSIGIERIMNILEEQYTKLEAIRNTETQVLVCTVGQGLCLEKLKLTNELWDRKFKAEIIYSEKPKPQKQLSYALENQIPFMIWIGDEELKGGFVKLKCTYLKSEENIQRNELLDILQQKLDSYYTDLLNGKVIFEKEAKENKE</sequence>
<keyword evidence="4" id="KW-0436">Ligase</keyword>
<dbReference type="OrthoDB" id="1906957at2759"/>
<comment type="similarity">
    <text evidence="1">Belongs to the class-II aminoacyl-tRNA synthetase family.</text>
</comment>
<dbReference type="CDD" id="cd00773">
    <property type="entry name" value="HisRS-like_core"/>
    <property type="match status" value="1"/>
</dbReference>
<dbReference type="FunFam" id="3.40.50.800:FF:000012">
    <property type="entry name" value="Histidine--tRNA ligase, cytoplasmic"/>
    <property type="match status" value="1"/>
</dbReference>
<evidence type="ECO:0000256" key="6">
    <source>
        <dbReference type="ARBA" id="ARBA00022840"/>
    </source>
</evidence>
<dbReference type="FunCoup" id="G0QKR4">
    <property type="interactions" value="26"/>
</dbReference>
<evidence type="ECO:0000313" key="14">
    <source>
        <dbReference type="Proteomes" id="UP000008983"/>
    </source>
</evidence>
<dbReference type="CDD" id="cd00859">
    <property type="entry name" value="HisRS_anticodon"/>
    <property type="match status" value="1"/>
</dbReference>
<dbReference type="InterPro" id="IPR045864">
    <property type="entry name" value="aa-tRNA-synth_II/BPL/LPL"/>
</dbReference>
<evidence type="ECO:0000256" key="10">
    <source>
        <dbReference type="SAM" id="MobiDB-lite"/>
    </source>
</evidence>
<keyword evidence="8" id="KW-0030">Aminoacyl-tRNA synthetase</keyword>
<name>G0QKR4_ICHMU</name>
<dbReference type="GO" id="GO:0005829">
    <property type="term" value="C:cytosol"/>
    <property type="evidence" value="ECO:0007669"/>
    <property type="project" value="TreeGrafter"/>
</dbReference>
<dbReference type="SUPFAM" id="SSF55681">
    <property type="entry name" value="Class II aaRS and biotin synthetases"/>
    <property type="match status" value="1"/>
</dbReference>
<comment type="catalytic activity">
    <reaction evidence="9">
        <text>tRNA(His) + L-histidine + ATP = L-histidyl-tRNA(His) + AMP + diphosphate + H(+)</text>
        <dbReference type="Rhea" id="RHEA:17313"/>
        <dbReference type="Rhea" id="RHEA-COMP:9665"/>
        <dbReference type="Rhea" id="RHEA-COMP:9689"/>
        <dbReference type="ChEBI" id="CHEBI:15378"/>
        <dbReference type="ChEBI" id="CHEBI:30616"/>
        <dbReference type="ChEBI" id="CHEBI:33019"/>
        <dbReference type="ChEBI" id="CHEBI:57595"/>
        <dbReference type="ChEBI" id="CHEBI:78442"/>
        <dbReference type="ChEBI" id="CHEBI:78527"/>
        <dbReference type="ChEBI" id="CHEBI:456215"/>
        <dbReference type="EC" id="6.1.1.21"/>
    </reaction>
</comment>
<dbReference type="NCBIfam" id="TIGR00442">
    <property type="entry name" value="hisS"/>
    <property type="match status" value="1"/>
</dbReference>
<evidence type="ECO:0000259" key="12">
    <source>
        <dbReference type="PROSITE" id="PS50862"/>
    </source>
</evidence>
<dbReference type="GeneID" id="14910377"/>
<organism evidence="13 14">
    <name type="scientific">Ichthyophthirius multifiliis</name>
    <name type="common">White spot disease agent</name>
    <name type="synonym">Ich</name>
    <dbReference type="NCBI Taxonomy" id="5932"/>
    <lineage>
        <taxon>Eukaryota</taxon>
        <taxon>Sar</taxon>
        <taxon>Alveolata</taxon>
        <taxon>Ciliophora</taxon>
        <taxon>Intramacronucleata</taxon>
        <taxon>Oligohymenophorea</taxon>
        <taxon>Hymenostomatida</taxon>
        <taxon>Ophryoglenina</taxon>
        <taxon>Ichthyophthirius</taxon>
    </lineage>
</organism>
<dbReference type="STRING" id="857967.G0QKR4"/>
<dbReference type="GO" id="GO:0003723">
    <property type="term" value="F:RNA binding"/>
    <property type="evidence" value="ECO:0007669"/>
    <property type="project" value="TreeGrafter"/>
</dbReference>
<dbReference type="HAMAP" id="MF_00127">
    <property type="entry name" value="His_tRNA_synth"/>
    <property type="match status" value="1"/>
</dbReference>
<evidence type="ECO:0000313" key="13">
    <source>
        <dbReference type="EMBL" id="EGR34186.1"/>
    </source>
</evidence>
<evidence type="ECO:0000256" key="2">
    <source>
        <dbReference type="ARBA" id="ARBA00012815"/>
    </source>
</evidence>
<dbReference type="PROSITE" id="PS50097">
    <property type="entry name" value="BTB"/>
    <property type="match status" value="1"/>
</dbReference>
<reference evidence="13 14" key="1">
    <citation type="submission" date="2011-07" db="EMBL/GenBank/DDBJ databases">
        <authorList>
            <person name="Coyne R."/>
            <person name="Brami D."/>
            <person name="Johnson J."/>
            <person name="Hostetler J."/>
            <person name="Hannick L."/>
            <person name="Clark T."/>
            <person name="Cassidy-Hanley D."/>
            <person name="Inman J."/>
        </authorList>
    </citation>
    <scope>NUCLEOTIDE SEQUENCE [LARGE SCALE GENOMIC DNA]</scope>
    <source>
        <strain evidence="13 14">G5</strain>
    </source>
</reference>
<keyword evidence="6" id="KW-0067">ATP-binding</keyword>
<dbReference type="InterPro" id="IPR006195">
    <property type="entry name" value="aa-tRNA-synth_II"/>
</dbReference>
<evidence type="ECO:0000256" key="3">
    <source>
        <dbReference type="ARBA" id="ARBA00015302"/>
    </source>
</evidence>
<dbReference type="SUPFAM" id="SSF52954">
    <property type="entry name" value="Class II aaRS ABD-related"/>
    <property type="match status" value="1"/>
</dbReference>
<dbReference type="PANTHER" id="PTHR11476">
    <property type="entry name" value="HISTIDYL-TRNA SYNTHETASE"/>
    <property type="match status" value="1"/>
</dbReference>
<feature type="region of interest" description="Disordered" evidence="10">
    <location>
        <begin position="198"/>
        <end position="219"/>
    </location>
</feature>
<keyword evidence="14" id="KW-1185">Reference proteome</keyword>
<dbReference type="GO" id="GO:0005739">
    <property type="term" value="C:mitochondrion"/>
    <property type="evidence" value="ECO:0007669"/>
    <property type="project" value="TreeGrafter"/>
</dbReference>
<dbReference type="AlphaFoldDB" id="G0QKR4"/>
<dbReference type="InParanoid" id="G0QKR4"/>
<dbReference type="Gene3D" id="3.30.930.10">
    <property type="entry name" value="Bira Bifunctional Protein, Domain 2"/>
    <property type="match status" value="1"/>
</dbReference>
<evidence type="ECO:0000256" key="5">
    <source>
        <dbReference type="ARBA" id="ARBA00022741"/>
    </source>
</evidence>
<feature type="domain" description="BTB" evidence="11">
    <location>
        <begin position="6"/>
        <end position="71"/>
    </location>
</feature>
<dbReference type="eggNOG" id="KOG1936">
    <property type="taxonomic scope" value="Eukaryota"/>
</dbReference>
<gene>
    <name evidence="13" type="ORF">IMG5_021010</name>
</gene>
<proteinExistence type="inferred from homology"/>
<dbReference type="PANTHER" id="PTHR11476:SF7">
    <property type="entry name" value="HISTIDINE--TRNA LIGASE"/>
    <property type="match status" value="1"/>
</dbReference>
<feature type="domain" description="Aminoacyl-transfer RNA synthetases class-II family profile" evidence="12">
    <location>
        <begin position="272"/>
        <end position="612"/>
    </location>
</feature>
<protein>
    <recommendedName>
        <fullName evidence="3">Histidine--tRNA ligase, cytoplasmic</fullName>
        <ecNumber evidence="2">6.1.1.21</ecNumber>
    </recommendedName>
</protein>
<dbReference type="InterPro" id="IPR000210">
    <property type="entry name" value="BTB/POZ_dom"/>
</dbReference>
<dbReference type="GO" id="GO:0032543">
    <property type="term" value="P:mitochondrial translation"/>
    <property type="evidence" value="ECO:0007669"/>
    <property type="project" value="TreeGrafter"/>
</dbReference>
<dbReference type="RefSeq" id="XP_004039490.1">
    <property type="nucleotide sequence ID" value="XM_004039442.1"/>
</dbReference>
<dbReference type="EC" id="6.1.1.21" evidence="2"/>
<dbReference type="FunFam" id="3.30.930.10:FF:000061">
    <property type="entry name" value="Histidine--tRNA ligase, cytoplasmic"/>
    <property type="match status" value="1"/>
</dbReference>
<dbReference type="Gene3D" id="3.40.50.800">
    <property type="entry name" value="Anticodon-binding domain"/>
    <property type="match status" value="1"/>
</dbReference>
<dbReference type="Pfam" id="PF13393">
    <property type="entry name" value="tRNA-synt_His"/>
    <property type="match status" value="1"/>
</dbReference>
<dbReference type="InterPro" id="IPR015807">
    <property type="entry name" value="His-tRNA-ligase"/>
</dbReference>
<dbReference type="GO" id="GO:0004821">
    <property type="term" value="F:histidine-tRNA ligase activity"/>
    <property type="evidence" value="ECO:0007669"/>
    <property type="project" value="UniProtKB-EC"/>
</dbReference>